<proteinExistence type="predicted"/>
<keyword evidence="3" id="KW-1185">Reference proteome</keyword>
<reference evidence="2" key="1">
    <citation type="submission" date="2020-10" db="EMBL/GenBank/DDBJ databases">
        <authorList>
            <person name="Castelo-Branco R."/>
            <person name="Eusebio N."/>
            <person name="Adriana R."/>
            <person name="Vieira A."/>
            <person name="Brugerolle De Fraissinette N."/>
            <person name="Rezende De Castro R."/>
            <person name="Schneider M.P."/>
            <person name="Vasconcelos V."/>
            <person name="Leao P.N."/>
        </authorList>
    </citation>
    <scope>NUCLEOTIDE SEQUENCE</scope>
    <source>
        <strain evidence="2">LEGE 12446</strain>
    </source>
</reference>
<evidence type="ECO:0000256" key="1">
    <source>
        <dbReference type="SAM" id="SignalP"/>
    </source>
</evidence>
<evidence type="ECO:0000313" key="3">
    <source>
        <dbReference type="Proteomes" id="UP000622533"/>
    </source>
</evidence>
<protein>
    <submittedName>
        <fullName evidence="2">Uncharacterized protein</fullName>
    </submittedName>
</protein>
<feature type="signal peptide" evidence="1">
    <location>
        <begin position="1"/>
        <end position="22"/>
    </location>
</feature>
<feature type="chain" id="PRO_5035212524" evidence="1">
    <location>
        <begin position="23"/>
        <end position="182"/>
    </location>
</feature>
<comment type="caution">
    <text evidence="2">The sequence shown here is derived from an EMBL/GenBank/DDBJ whole genome shotgun (WGS) entry which is preliminary data.</text>
</comment>
<dbReference type="Proteomes" id="UP000622533">
    <property type="component" value="Unassembled WGS sequence"/>
</dbReference>
<dbReference type="Pfam" id="PF14218">
    <property type="entry name" value="COP23"/>
    <property type="match status" value="1"/>
</dbReference>
<name>A0A8J6ZTQ4_DESMC</name>
<dbReference type="InterPro" id="IPR025478">
    <property type="entry name" value="COP23"/>
</dbReference>
<dbReference type="AlphaFoldDB" id="A0A8J6ZTQ4"/>
<keyword evidence="1" id="KW-0732">Signal</keyword>
<evidence type="ECO:0000313" key="2">
    <source>
        <dbReference type="EMBL" id="MBE9022360.1"/>
    </source>
</evidence>
<organism evidence="2 3">
    <name type="scientific">Desmonostoc muscorum LEGE 12446</name>
    <dbReference type="NCBI Taxonomy" id="1828758"/>
    <lineage>
        <taxon>Bacteria</taxon>
        <taxon>Bacillati</taxon>
        <taxon>Cyanobacteriota</taxon>
        <taxon>Cyanophyceae</taxon>
        <taxon>Nostocales</taxon>
        <taxon>Nostocaceae</taxon>
        <taxon>Desmonostoc</taxon>
    </lineage>
</organism>
<gene>
    <name evidence="2" type="ORF">IQ276_07935</name>
</gene>
<accession>A0A8J6ZTQ4</accession>
<sequence>MNPKSSLSLMAALMLALASAIAPTTNAQANISEGFVCKKSNGTWTTVYQDSRREKPFIRWTSDFGGLANYTREQRCREVTSRLNDYMINQRPFYMTTGRTKDGKYPIVCRTDFEGGGCKGLIYTLDPNGRTPPDAIVKELLEIVNPDVGPSLGVPATSCPLYVNVRLYLQGKSSAKYVCRTR</sequence>
<dbReference type="RefSeq" id="WP_193914994.1">
    <property type="nucleotide sequence ID" value="NZ_JADEXS020000001.1"/>
</dbReference>
<dbReference type="EMBL" id="JADEXS010000074">
    <property type="protein sequence ID" value="MBE9022360.1"/>
    <property type="molecule type" value="Genomic_DNA"/>
</dbReference>